<evidence type="ECO:0000256" key="1">
    <source>
        <dbReference type="ARBA" id="ARBA00023015"/>
    </source>
</evidence>
<dbReference type="PANTHER" id="PTHR47655">
    <property type="entry name" value="QUINIC ACID UTILIZATION ACTIVATOR"/>
    <property type="match status" value="1"/>
</dbReference>
<evidence type="ECO:0000256" key="2">
    <source>
        <dbReference type="ARBA" id="ARBA00023125"/>
    </source>
</evidence>
<dbReference type="GO" id="GO:0003677">
    <property type="term" value="F:DNA binding"/>
    <property type="evidence" value="ECO:0007669"/>
    <property type="project" value="UniProtKB-KW"/>
</dbReference>
<dbReference type="GO" id="GO:0008270">
    <property type="term" value="F:zinc ion binding"/>
    <property type="evidence" value="ECO:0007669"/>
    <property type="project" value="InterPro"/>
</dbReference>
<dbReference type="GeneID" id="37144026"/>
<dbReference type="InterPro" id="IPR001138">
    <property type="entry name" value="Zn2Cys6_DnaBD"/>
</dbReference>
<protein>
    <recommendedName>
        <fullName evidence="6">Zn(2)-C6 fungal-type domain-containing protein</fullName>
    </recommendedName>
</protein>
<dbReference type="Gene3D" id="4.10.240.10">
    <property type="entry name" value="Zn(2)-C6 fungal-type DNA-binding domain"/>
    <property type="match status" value="1"/>
</dbReference>
<dbReference type="OrthoDB" id="3364175at2759"/>
<keyword evidence="2" id="KW-0238">DNA-binding</keyword>
<reference evidence="7 8" key="1">
    <citation type="submission" date="2016-12" db="EMBL/GenBank/DDBJ databases">
        <title>The genomes of Aspergillus section Nigri reveals drivers in fungal speciation.</title>
        <authorList>
            <consortium name="DOE Joint Genome Institute"/>
            <person name="Vesth T.C."/>
            <person name="Nybo J."/>
            <person name="Theobald S."/>
            <person name="Brandl J."/>
            <person name="Frisvad J.C."/>
            <person name="Nielsen K.F."/>
            <person name="Lyhne E.K."/>
            <person name="Kogle M.E."/>
            <person name="Kuo A."/>
            <person name="Riley R."/>
            <person name="Clum A."/>
            <person name="Nolan M."/>
            <person name="Lipzen A."/>
            <person name="Salamov A."/>
            <person name="Henrissat B."/>
            <person name="Wiebenga A."/>
            <person name="De Vries R.P."/>
            <person name="Grigoriev I.V."/>
            <person name="Mortensen U.H."/>
            <person name="Andersen M.R."/>
            <person name="Baker S.E."/>
        </authorList>
    </citation>
    <scope>NUCLEOTIDE SEQUENCE [LARGE SCALE GENOMIC DNA]</scope>
    <source>
        <strain evidence="7 8">CBS 121591</strain>
    </source>
</reference>
<evidence type="ECO:0000256" key="3">
    <source>
        <dbReference type="ARBA" id="ARBA00023163"/>
    </source>
</evidence>
<keyword evidence="3" id="KW-0804">Transcription</keyword>
<dbReference type="RefSeq" id="XP_025496922.1">
    <property type="nucleotide sequence ID" value="XM_025641284.1"/>
</dbReference>
<dbReference type="GO" id="GO:0009893">
    <property type="term" value="P:positive regulation of metabolic process"/>
    <property type="evidence" value="ECO:0007669"/>
    <property type="project" value="UniProtKB-ARBA"/>
</dbReference>
<dbReference type="PROSITE" id="PS50048">
    <property type="entry name" value="ZN2_CY6_FUNGAL_2"/>
    <property type="match status" value="1"/>
</dbReference>
<evidence type="ECO:0000259" key="6">
    <source>
        <dbReference type="PROSITE" id="PS50048"/>
    </source>
</evidence>
<evidence type="ECO:0000256" key="5">
    <source>
        <dbReference type="SAM" id="MobiDB-lite"/>
    </source>
</evidence>
<accession>A0A319E6N7</accession>
<keyword evidence="4" id="KW-0539">Nucleus</keyword>
<feature type="domain" description="Zn(2)-C6 fungal-type" evidence="6">
    <location>
        <begin position="30"/>
        <end position="59"/>
    </location>
</feature>
<dbReference type="EMBL" id="KZ821675">
    <property type="protein sequence ID" value="PYH86722.1"/>
    <property type="molecule type" value="Genomic_DNA"/>
</dbReference>
<sequence>MEKGNPRHIVSAKPKQNHIDNKIKKRVSRACNRCRTEKAKCDGADPCHRCRASGTNCTFQRTTGAKDRAMPKRQGTEGTAWSRI</sequence>
<dbReference type="InterPro" id="IPR052783">
    <property type="entry name" value="Metabolic/Drug-Res_Regulator"/>
</dbReference>
<feature type="region of interest" description="Disordered" evidence="5">
    <location>
        <begin position="65"/>
        <end position="84"/>
    </location>
</feature>
<dbReference type="InterPro" id="IPR036864">
    <property type="entry name" value="Zn2-C6_fun-type_DNA-bd_sf"/>
</dbReference>
<dbReference type="Pfam" id="PF00172">
    <property type="entry name" value="Zn_clus"/>
    <property type="match status" value="1"/>
</dbReference>
<dbReference type="VEuPathDB" id="FungiDB:BO82DRAFT_51113"/>
<gene>
    <name evidence="7" type="ORF">BO82DRAFT_51113</name>
</gene>
<dbReference type="Proteomes" id="UP000248340">
    <property type="component" value="Unassembled WGS sequence"/>
</dbReference>
<dbReference type="SMART" id="SM00066">
    <property type="entry name" value="GAL4"/>
    <property type="match status" value="1"/>
</dbReference>
<keyword evidence="8" id="KW-1185">Reference proteome</keyword>
<evidence type="ECO:0000313" key="7">
    <source>
        <dbReference type="EMBL" id="PYH86722.1"/>
    </source>
</evidence>
<keyword evidence="1" id="KW-0805">Transcription regulation</keyword>
<evidence type="ECO:0000256" key="4">
    <source>
        <dbReference type="ARBA" id="ARBA00023242"/>
    </source>
</evidence>
<dbReference type="STRING" id="1448315.A0A319E6N7"/>
<proteinExistence type="predicted"/>
<evidence type="ECO:0000313" key="8">
    <source>
        <dbReference type="Proteomes" id="UP000248340"/>
    </source>
</evidence>
<dbReference type="AlphaFoldDB" id="A0A319E6N7"/>
<dbReference type="GO" id="GO:0000981">
    <property type="term" value="F:DNA-binding transcription factor activity, RNA polymerase II-specific"/>
    <property type="evidence" value="ECO:0007669"/>
    <property type="project" value="InterPro"/>
</dbReference>
<dbReference type="CDD" id="cd00067">
    <property type="entry name" value="GAL4"/>
    <property type="match status" value="1"/>
</dbReference>
<name>A0A319E6N7_9EURO</name>
<dbReference type="SUPFAM" id="SSF57701">
    <property type="entry name" value="Zn2/Cys6 DNA-binding domain"/>
    <property type="match status" value="1"/>
</dbReference>
<dbReference type="PROSITE" id="PS00463">
    <property type="entry name" value="ZN2_CY6_FUNGAL_1"/>
    <property type="match status" value="1"/>
</dbReference>
<organism evidence="7 8">
    <name type="scientific">Aspergillus uvarum CBS 121591</name>
    <dbReference type="NCBI Taxonomy" id="1448315"/>
    <lineage>
        <taxon>Eukaryota</taxon>
        <taxon>Fungi</taxon>
        <taxon>Dikarya</taxon>
        <taxon>Ascomycota</taxon>
        <taxon>Pezizomycotina</taxon>
        <taxon>Eurotiomycetes</taxon>
        <taxon>Eurotiomycetidae</taxon>
        <taxon>Eurotiales</taxon>
        <taxon>Aspergillaceae</taxon>
        <taxon>Aspergillus</taxon>
        <taxon>Aspergillus subgen. Circumdati</taxon>
    </lineage>
</organism>